<comment type="caution">
    <text evidence="2">The sequence shown here is derived from an EMBL/GenBank/DDBJ whole genome shotgun (WGS) entry which is preliminary data.</text>
</comment>
<dbReference type="RefSeq" id="WP_216245095.1">
    <property type="nucleotide sequence ID" value="NZ_JABACJ020000032.1"/>
</dbReference>
<dbReference type="Proteomes" id="UP000723714">
    <property type="component" value="Unassembled WGS sequence"/>
</dbReference>
<protein>
    <submittedName>
        <fullName evidence="2">Rpn family recombination-promoting nuclease/putative transposase</fullName>
    </submittedName>
</protein>
<evidence type="ECO:0000259" key="1">
    <source>
        <dbReference type="Pfam" id="PF04754"/>
    </source>
</evidence>
<dbReference type="EMBL" id="JABACJ020000032">
    <property type="protein sequence ID" value="MBU3878375.1"/>
    <property type="molecule type" value="Genomic_DNA"/>
</dbReference>
<evidence type="ECO:0000313" key="3">
    <source>
        <dbReference type="Proteomes" id="UP000723714"/>
    </source>
</evidence>
<evidence type="ECO:0000313" key="2">
    <source>
        <dbReference type="EMBL" id="MBU3878375.1"/>
    </source>
</evidence>
<accession>A0ABS6D9S5</accession>
<proteinExistence type="predicted"/>
<dbReference type="InterPro" id="IPR006842">
    <property type="entry name" value="Transposase_31"/>
</dbReference>
<sequence length="322" mass="36994">MGNNDIFMKRWLSDKRRFADLINGSLFQGKQVFSAQHLKLENGEQAIVLQESDGTKITIRRFRDIIMSSDDGTRIVMLACENQQDINYAMPVRGMLYDALSYTEQVNSMKKVKKEKKQLKSGAEFLSGLRKEDHLIPVLTVIFYYGDTEYDGQIDLHGLLGIDRKEYEFLKKYVPNYQINLIDSKRLEDVNCFQTDLQIIFGMLKYKNNKKDLAQYVQSNKSYFGNLDVDSYNAAKALLGSQQYLKSEEQVNGGIDMCKALEDLYQDGVNEGIEKGLEQGLKSLISFMLDSGCNKVQILDKLKKDFSLDEVKAEEYLNKYSK</sequence>
<name>A0ABS6D9S5_9FIRM</name>
<dbReference type="Pfam" id="PF04754">
    <property type="entry name" value="Transposase_31"/>
    <property type="match status" value="1"/>
</dbReference>
<organism evidence="2 3">
    <name type="scientific">Faecalicatena faecalis</name>
    <dbReference type="NCBI Taxonomy" id="2726362"/>
    <lineage>
        <taxon>Bacteria</taxon>
        <taxon>Bacillati</taxon>
        <taxon>Bacillota</taxon>
        <taxon>Clostridia</taxon>
        <taxon>Lachnospirales</taxon>
        <taxon>Lachnospiraceae</taxon>
        <taxon>Faecalicatena</taxon>
    </lineage>
</organism>
<reference evidence="2 3" key="1">
    <citation type="submission" date="2021-06" db="EMBL/GenBank/DDBJ databases">
        <title>Faecalicatena sp. nov. isolated from porcine feces.</title>
        <authorList>
            <person name="Oh B.S."/>
            <person name="Lee J.H."/>
        </authorList>
    </citation>
    <scope>NUCLEOTIDE SEQUENCE [LARGE SCALE GENOMIC DNA]</scope>
    <source>
        <strain evidence="2 3">AGMB00832</strain>
    </source>
</reference>
<gene>
    <name evidence="2" type="ORF">HGO97_021460</name>
</gene>
<feature type="domain" description="Transposase (putative) YhgA-like" evidence="1">
    <location>
        <begin position="131"/>
        <end position="220"/>
    </location>
</feature>
<keyword evidence="3" id="KW-1185">Reference proteome</keyword>